<evidence type="ECO:0000256" key="1">
    <source>
        <dbReference type="SAM" id="MobiDB-lite"/>
    </source>
</evidence>
<evidence type="ECO:0000256" key="2">
    <source>
        <dbReference type="SAM" id="Phobius"/>
    </source>
</evidence>
<name>A0A6C0JXY0_9ZZZZ</name>
<dbReference type="AlphaFoldDB" id="A0A6C0JXY0"/>
<accession>A0A6C0JXY0</accession>
<feature type="transmembrane region" description="Helical" evidence="2">
    <location>
        <begin position="209"/>
        <end position="229"/>
    </location>
</feature>
<organism evidence="3">
    <name type="scientific">viral metagenome</name>
    <dbReference type="NCBI Taxonomy" id="1070528"/>
    <lineage>
        <taxon>unclassified sequences</taxon>
        <taxon>metagenomes</taxon>
        <taxon>organismal metagenomes</taxon>
    </lineage>
</organism>
<protein>
    <submittedName>
        <fullName evidence="3">Uncharacterized protein</fullName>
    </submittedName>
</protein>
<sequence length="324" mass="36059">MKPDLSIIPEVDPDEDSVELVEEEYSVYGDTVSIPVIGRTNTKLSPLSEHLQRISKNRRGSRLINPESGGTPREDRRTSIFRLGEERSPASLRESKYLNFSGEDLINRDDIAATRSSAKTMKIRGKEYTIPVIPGSDTIEVCNDEQAENEALKLVSDAHNDALALEKRARCGYVCCIGFEYMAGIMVILLGVLIGIFTIQQNNTKDPLIYTASCLGFIVSGIQGLTMFFQFKDRGLVHKQGSKDCAKLRRRAIYLESANMSTEKRISKAMEILDSLDEIDLMISRVNPPPVGTSKDLNRRVEIPKSDLDPETVAHNTINSPLPV</sequence>
<proteinExistence type="predicted"/>
<feature type="transmembrane region" description="Helical" evidence="2">
    <location>
        <begin position="173"/>
        <end position="197"/>
    </location>
</feature>
<keyword evidence="2" id="KW-0472">Membrane</keyword>
<keyword evidence="2" id="KW-1133">Transmembrane helix</keyword>
<keyword evidence="2" id="KW-0812">Transmembrane</keyword>
<reference evidence="3" key="1">
    <citation type="journal article" date="2020" name="Nature">
        <title>Giant virus diversity and host interactions through global metagenomics.</title>
        <authorList>
            <person name="Schulz F."/>
            <person name="Roux S."/>
            <person name="Paez-Espino D."/>
            <person name="Jungbluth S."/>
            <person name="Walsh D.A."/>
            <person name="Denef V.J."/>
            <person name="McMahon K.D."/>
            <person name="Konstantinidis K.T."/>
            <person name="Eloe-Fadrosh E.A."/>
            <person name="Kyrpides N.C."/>
            <person name="Woyke T."/>
        </authorList>
    </citation>
    <scope>NUCLEOTIDE SEQUENCE</scope>
    <source>
        <strain evidence="3">GVMAG-S-1063924-116</strain>
    </source>
</reference>
<feature type="region of interest" description="Disordered" evidence="1">
    <location>
        <begin position="56"/>
        <end position="77"/>
    </location>
</feature>
<evidence type="ECO:0000313" key="3">
    <source>
        <dbReference type="EMBL" id="QHU08594.1"/>
    </source>
</evidence>
<dbReference type="EMBL" id="MN740698">
    <property type="protein sequence ID" value="QHU08594.1"/>
    <property type="molecule type" value="Genomic_DNA"/>
</dbReference>